<keyword evidence="1 4" id="KW-0808">Transferase</keyword>
<dbReference type="PANTHER" id="PTHR43877">
    <property type="entry name" value="AMINOALKYLPHOSPHONATE N-ACETYLTRANSFERASE-RELATED-RELATED"/>
    <property type="match status" value="1"/>
</dbReference>
<keyword evidence="5" id="KW-1185">Reference proteome</keyword>
<organism evidence="4 5">
    <name type="scientific">Edaphosphingomonas laterariae</name>
    <dbReference type="NCBI Taxonomy" id="861865"/>
    <lineage>
        <taxon>Bacteria</taxon>
        <taxon>Pseudomonadati</taxon>
        <taxon>Pseudomonadota</taxon>
        <taxon>Alphaproteobacteria</taxon>
        <taxon>Sphingomonadales</taxon>
        <taxon>Rhizorhabdaceae</taxon>
        <taxon>Edaphosphingomonas</taxon>
    </lineage>
</organism>
<evidence type="ECO:0000313" key="5">
    <source>
        <dbReference type="Proteomes" id="UP000198281"/>
    </source>
</evidence>
<keyword evidence="2" id="KW-0012">Acyltransferase</keyword>
<dbReference type="InterPro" id="IPR050832">
    <property type="entry name" value="Bact_Acetyltransf"/>
</dbReference>
<feature type="domain" description="N-acetyltransferase" evidence="3">
    <location>
        <begin position="8"/>
        <end position="148"/>
    </location>
</feature>
<dbReference type="GO" id="GO:0016747">
    <property type="term" value="F:acyltransferase activity, transferring groups other than amino-acyl groups"/>
    <property type="evidence" value="ECO:0007669"/>
    <property type="project" value="InterPro"/>
</dbReference>
<evidence type="ECO:0000259" key="3">
    <source>
        <dbReference type="PROSITE" id="PS51186"/>
    </source>
</evidence>
<dbReference type="InterPro" id="IPR000182">
    <property type="entry name" value="GNAT_dom"/>
</dbReference>
<evidence type="ECO:0000256" key="1">
    <source>
        <dbReference type="ARBA" id="ARBA00022679"/>
    </source>
</evidence>
<dbReference type="PANTHER" id="PTHR43877:SF1">
    <property type="entry name" value="ACETYLTRANSFERASE"/>
    <property type="match status" value="1"/>
</dbReference>
<dbReference type="Pfam" id="PF00583">
    <property type="entry name" value="Acetyltransf_1"/>
    <property type="match status" value="1"/>
</dbReference>
<dbReference type="SUPFAM" id="SSF55729">
    <property type="entry name" value="Acyl-CoA N-acyltransferases (Nat)"/>
    <property type="match status" value="1"/>
</dbReference>
<gene>
    <name evidence="4" type="ORF">SAMN06295912_101124</name>
</gene>
<dbReference type="AlphaFoldDB" id="A0A239BG50"/>
<reference evidence="5" key="1">
    <citation type="submission" date="2017-06" db="EMBL/GenBank/DDBJ databases">
        <authorList>
            <person name="Varghese N."/>
            <person name="Submissions S."/>
        </authorList>
    </citation>
    <scope>NUCLEOTIDE SEQUENCE [LARGE SCALE GENOMIC DNA]</scope>
    <source>
        <strain evidence="5">LNB2</strain>
    </source>
</reference>
<dbReference type="EMBL" id="FZOS01000001">
    <property type="protein sequence ID" value="SNS06592.1"/>
    <property type="molecule type" value="Genomic_DNA"/>
</dbReference>
<evidence type="ECO:0000256" key="2">
    <source>
        <dbReference type="ARBA" id="ARBA00023315"/>
    </source>
</evidence>
<dbReference type="InterPro" id="IPR016181">
    <property type="entry name" value="Acyl_CoA_acyltransferase"/>
</dbReference>
<accession>A0A239BG50</accession>
<dbReference type="Proteomes" id="UP000198281">
    <property type="component" value="Unassembled WGS sequence"/>
</dbReference>
<sequence length="169" mass="17638">MHAAMAEMVCRPVAAGDHDAIADLLSAAFPGPEEARLTAQLRADGDIALEFVAVSDGAILAYVGFSRMQAPFRAVGLAPVATAEAARKRGIADRLIRAALAVAQERGWEGAFVLGDPAYYGRFGFRTDRAAGFACEYAGPHFMALALQGDALPVTSGEVHYAPAFAALG</sequence>
<name>A0A239BG50_9SPHN</name>
<dbReference type="CDD" id="cd04301">
    <property type="entry name" value="NAT_SF"/>
    <property type="match status" value="1"/>
</dbReference>
<dbReference type="Gene3D" id="3.40.630.30">
    <property type="match status" value="1"/>
</dbReference>
<proteinExistence type="predicted"/>
<evidence type="ECO:0000313" key="4">
    <source>
        <dbReference type="EMBL" id="SNS06592.1"/>
    </source>
</evidence>
<dbReference type="RefSeq" id="WP_245842522.1">
    <property type="nucleotide sequence ID" value="NZ_FZOS01000001.1"/>
</dbReference>
<protein>
    <submittedName>
        <fullName evidence="4">Putative acetyltransferase</fullName>
    </submittedName>
</protein>
<dbReference type="PROSITE" id="PS51186">
    <property type="entry name" value="GNAT"/>
    <property type="match status" value="1"/>
</dbReference>